<organism evidence="10">
    <name type="scientific">hydrothermal vent metagenome</name>
    <dbReference type="NCBI Taxonomy" id="652676"/>
    <lineage>
        <taxon>unclassified sequences</taxon>
        <taxon>metagenomes</taxon>
        <taxon>ecological metagenomes</taxon>
    </lineage>
</organism>
<comment type="similarity">
    <text evidence="2">Belongs to the PEP-utilizing enzyme family.</text>
</comment>
<evidence type="ECO:0000256" key="4">
    <source>
        <dbReference type="ARBA" id="ARBA00022679"/>
    </source>
</evidence>
<keyword evidence="10" id="KW-0670">Pyruvate</keyword>
<gene>
    <name evidence="10" type="ORF">MNBD_ALPHA11-885</name>
</gene>
<keyword evidence="6 10" id="KW-0418">Kinase</keyword>
<evidence type="ECO:0000256" key="6">
    <source>
        <dbReference type="ARBA" id="ARBA00022777"/>
    </source>
</evidence>
<dbReference type="GO" id="GO:0046872">
    <property type="term" value="F:metal ion binding"/>
    <property type="evidence" value="ECO:0007669"/>
    <property type="project" value="UniProtKB-KW"/>
</dbReference>
<dbReference type="Gene3D" id="3.20.20.60">
    <property type="entry name" value="Phosphoenolpyruvate-binding domains"/>
    <property type="match status" value="1"/>
</dbReference>
<dbReference type="EMBL" id="UOEQ01000393">
    <property type="protein sequence ID" value="VAW22030.1"/>
    <property type="molecule type" value="Genomic_DNA"/>
</dbReference>
<keyword evidence="7" id="KW-0460">Magnesium</keyword>
<dbReference type="AlphaFoldDB" id="A0A3B0TZ38"/>
<dbReference type="PROSITE" id="PS00742">
    <property type="entry name" value="PEP_ENZYMES_2"/>
    <property type="match status" value="1"/>
</dbReference>
<dbReference type="GO" id="GO:0050242">
    <property type="term" value="F:pyruvate, phosphate dikinase activity"/>
    <property type="evidence" value="ECO:0007669"/>
    <property type="project" value="UniProtKB-EC"/>
</dbReference>
<dbReference type="Pfam" id="PF02896">
    <property type="entry name" value="PEP-utilizers_C"/>
    <property type="match status" value="1"/>
</dbReference>
<dbReference type="Pfam" id="PF00391">
    <property type="entry name" value="PEP-utilizers"/>
    <property type="match status" value="1"/>
</dbReference>
<dbReference type="PANTHER" id="PTHR22931">
    <property type="entry name" value="PHOSPHOENOLPYRUVATE DIKINASE-RELATED"/>
    <property type="match status" value="1"/>
</dbReference>
<evidence type="ECO:0000256" key="5">
    <source>
        <dbReference type="ARBA" id="ARBA00022723"/>
    </source>
</evidence>
<dbReference type="InterPro" id="IPR000121">
    <property type="entry name" value="PEP_util_C"/>
</dbReference>
<proteinExistence type="inferred from homology"/>
<protein>
    <recommendedName>
        <fullName evidence="3">pyruvate, phosphate dikinase</fullName>
        <ecNumber evidence="3">2.7.9.1</ecNumber>
    </recommendedName>
</protein>
<comment type="cofactor">
    <cofactor evidence="1">
        <name>Mg(2+)</name>
        <dbReference type="ChEBI" id="CHEBI:18420"/>
    </cofactor>
</comment>
<dbReference type="InterPro" id="IPR010121">
    <property type="entry name" value="Pyruvate_phosphate_dikinase"/>
</dbReference>
<dbReference type="SUPFAM" id="SSF51621">
    <property type="entry name" value="Phosphoenolpyruvate/pyruvate domain"/>
    <property type="match status" value="1"/>
</dbReference>
<dbReference type="EC" id="2.7.9.1" evidence="3"/>
<evidence type="ECO:0000256" key="7">
    <source>
        <dbReference type="ARBA" id="ARBA00022842"/>
    </source>
</evidence>
<feature type="domain" description="PEP-utilising enzyme C-terminal" evidence="9">
    <location>
        <begin position="418"/>
        <end position="762"/>
    </location>
</feature>
<dbReference type="Gene3D" id="1.10.189.10">
    <property type="entry name" value="Pyruvate Phosphate Dikinase, domain 2"/>
    <property type="match status" value="1"/>
</dbReference>
<evidence type="ECO:0000256" key="2">
    <source>
        <dbReference type="ARBA" id="ARBA00007837"/>
    </source>
</evidence>
<dbReference type="InterPro" id="IPR040442">
    <property type="entry name" value="Pyrv_kinase-like_dom_sf"/>
</dbReference>
<keyword evidence="4 10" id="KW-0808">Transferase</keyword>
<dbReference type="InterPro" id="IPR023151">
    <property type="entry name" value="PEP_util_CS"/>
</dbReference>
<evidence type="ECO:0000259" key="8">
    <source>
        <dbReference type="Pfam" id="PF00391"/>
    </source>
</evidence>
<accession>A0A3B0TZ38</accession>
<evidence type="ECO:0000256" key="1">
    <source>
        <dbReference type="ARBA" id="ARBA00001946"/>
    </source>
</evidence>
<dbReference type="GO" id="GO:0016301">
    <property type="term" value="F:kinase activity"/>
    <property type="evidence" value="ECO:0007669"/>
    <property type="project" value="UniProtKB-KW"/>
</dbReference>
<feature type="domain" description="PEP-utilising enzyme mobile" evidence="8">
    <location>
        <begin position="315"/>
        <end position="395"/>
    </location>
</feature>
<evidence type="ECO:0000313" key="10">
    <source>
        <dbReference type="EMBL" id="VAW22030.1"/>
    </source>
</evidence>
<dbReference type="InterPro" id="IPR015813">
    <property type="entry name" value="Pyrv/PenolPyrv_kinase-like_dom"/>
</dbReference>
<dbReference type="Gene3D" id="3.50.30.10">
    <property type="entry name" value="Phosphohistidine domain"/>
    <property type="match status" value="1"/>
</dbReference>
<dbReference type="InterPro" id="IPR008279">
    <property type="entry name" value="PEP-util_enz_mobile_dom"/>
</dbReference>
<reference evidence="10" key="1">
    <citation type="submission" date="2018-06" db="EMBL/GenBank/DDBJ databases">
        <authorList>
            <person name="Zhirakovskaya E."/>
        </authorList>
    </citation>
    <scope>NUCLEOTIDE SEQUENCE</scope>
</reference>
<name>A0A3B0TZ38_9ZZZZ</name>
<dbReference type="InterPro" id="IPR036637">
    <property type="entry name" value="Phosphohistidine_dom_sf"/>
</dbReference>
<evidence type="ECO:0000256" key="3">
    <source>
        <dbReference type="ARBA" id="ARBA00011994"/>
    </source>
</evidence>
<evidence type="ECO:0000259" key="9">
    <source>
        <dbReference type="Pfam" id="PF02896"/>
    </source>
</evidence>
<dbReference type="SUPFAM" id="SSF52009">
    <property type="entry name" value="Phosphohistidine domain"/>
    <property type="match status" value="1"/>
</dbReference>
<dbReference type="PANTHER" id="PTHR22931:SF9">
    <property type="entry name" value="PYRUVATE, PHOSPHATE DIKINASE 1, CHLOROPLASTIC"/>
    <property type="match status" value="1"/>
</dbReference>
<keyword evidence="5" id="KW-0479">Metal-binding</keyword>
<sequence length="763" mass="82193">MTLAQQIIVISPSSGPAPLSAEQRDLLVGKARWTRAIYDAGFPTVPTICITRFAWDALQSERELPSQKLRTAWVSTLFRLVAKGENPPKLVVRTSALTHRPGLMAVRTDISPPDSEEESVDLNQPLGNAIRDAFLSYGQTEPLWSQPESENLRNNQIVIIQATAPGQINLFMTRHSVTGKIGPAPVPPDTKAVPFPEVFSPICDFLDGASGRHMVACVAMNEGKPEFISARPVPASAEADLEAAVDRAERGIWSTHQVVKSFDPSRLPHVLHPRLLPDPERNAIASGLGVSPGAASGKIVFHPDDAVRLNARGVNCILVMSETGPTDVEGMQAATGALTARGGMTSHAAMVASATGRPCVAGVRSLQVDLDNFTCAIGGKKFSQGDEITIDGSSGEVFASALQLSTPHIGGAVSRLLDWSDGTRSIAVRTNVETIAGAKTALDFGAEGIGLARSEHMFFSQERMTALRRLILSQSPDDRAQALQGLVQYQATDYAALFTTMRGRPVNVRLFDPPLHEFLPKSDEDIEATASSLGLSTKALRQRLESLSEINPMLGHRGCRLAITYPEILNMQMHALFAGAREAIEQQSEPVVLEVMVPFVSSAREIIWLRNQVMSMADKAGIGLENQIHLSFGTMIELPRAALRAAEIAHAVDFFSFGTNDLTQTTFGISRDDAPAFLAAYKRKGIYESDPFVTLDQAGVGELIKFAIKRGRAANPNLVVGICGEHAGEPQSLQFFAGLDVDYVSCSPYRVPVARLALAQAQG</sequence>